<keyword evidence="7" id="KW-0808">Transferase</keyword>
<dbReference type="AlphaFoldDB" id="A0A811Q240"/>
<gene>
    <name evidence="24" type="ORF">NCGR_LOCUS38089</name>
</gene>
<organism evidence="24 25">
    <name type="scientific">Miscanthus lutarioriparius</name>
    <dbReference type="NCBI Taxonomy" id="422564"/>
    <lineage>
        <taxon>Eukaryota</taxon>
        <taxon>Viridiplantae</taxon>
        <taxon>Streptophyta</taxon>
        <taxon>Embryophyta</taxon>
        <taxon>Tracheophyta</taxon>
        <taxon>Spermatophyta</taxon>
        <taxon>Magnoliopsida</taxon>
        <taxon>Liliopsida</taxon>
        <taxon>Poales</taxon>
        <taxon>Poaceae</taxon>
        <taxon>PACMAD clade</taxon>
        <taxon>Panicoideae</taxon>
        <taxon>Andropogonodae</taxon>
        <taxon>Andropogoneae</taxon>
        <taxon>Saccharinae</taxon>
        <taxon>Miscanthus</taxon>
    </lineage>
</organism>
<keyword evidence="6" id="KW-0433">Leucine-rich repeat</keyword>
<evidence type="ECO:0000256" key="9">
    <source>
        <dbReference type="ARBA" id="ARBA00022729"/>
    </source>
</evidence>
<dbReference type="GO" id="GO:0005886">
    <property type="term" value="C:plasma membrane"/>
    <property type="evidence" value="ECO:0007669"/>
    <property type="project" value="UniProtKB-SubCell"/>
</dbReference>
<evidence type="ECO:0000256" key="10">
    <source>
        <dbReference type="ARBA" id="ARBA00022737"/>
    </source>
</evidence>
<reference evidence="24" key="1">
    <citation type="submission" date="2020-10" db="EMBL/GenBank/DDBJ databases">
        <authorList>
            <person name="Han B."/>
            <person name="Lu T."/>
            <person name="Zhao Q."/>
            <person name="Huang X."/>
            <person name="Zhao Y."/>
        </authorList>
    </citation>
    <scope>NUCLEOTIDE SEQUENCE</scope>
</reference>
<evidence type="ECO:0000313" key="24">
    <source>
        <dbReference type="EMBL" id="CAD6254485.1"/>
    </source>
</evidence>
<dbReference type="PROSITE" id="PS00108">
    <property type="entry name" value="PROTEIN_KINASE_ST"/>
    <property type="match status" value="1"/>
</dbReference>
<keyword evidence="25" id="KW-1185">Reference proteome</keyword>
<evidence type="ECO:0000256" key="22">
    <source>
        <dbReference type="SAM" id="Phobius"/>
    </source>
</evidence>
<keyword evidence="9" id="KW-0732">Signal</keyword>
<dbReference type="OrthoDB" id="692567at2759"/>
<evidence type="ECO:0000256" key="20">
    <source>
        <dbReference type="PROSITE-ProRule" id="PRU10141"/>
    </source>
</evidence>
<keyword evidence="8 22" id="KW-0812">Transmembrane</keyword>
<proteinExistence type="inferred from homology"/>
<dbReference type="InterPro" id="IPR000719">
    <property type="entry name" value="Prot_kinase_dom"/>
</dbReference>
<evidence type="ECO:0000256" key="15">
    <source>
        <dbReference type="ARBA" id="ARBA00023136"/>
    </source>
</evidence>
<keyword evidence="14 22" id="KW-1133">Transmembrane helix</keyword>
<protein>
    <recommendedName>
        <fullName evidence="2">non-specific serine/threonine protein kinase</fullName>
        <ecNumber evidence="2">2.7.11.1</ecNumber>
    </recommendedName>
</protein>
<evidence type="ECO:0000259" key="23">
    <source>
        <dbReference type="PROSITE" id="PS50011"/>
    </source>
</evidence>
<evidence type="ECO:0000256" key="19">
    <source>
        <dbReference type="ARBA" id="ARBA00048679"/>
    </source>
</evidence>
<dbReference type="EC" id="2.7.11.1" evidence="2"/>
<evidence type="ECO:0000313" key="25">
    <source>
        <dbReference type="Proteomes" id="UP000604825"/>
    </source>
</evidence>
<evidence type="ECO:0000256" key="7">
    <source>
        <dbReference type="ARBA" id="ARBA00022679"/>
    </source>
</evidence>
<dbReference type="GO" id="GO:0004674">
    <property type="term" value="F:protein serine/threonine kinase activity"/>
    <property type="evidence" value="ECO:0007669"/>
    <property type="project" value="UniProtKB-KW"/>
</dbReference>
<keyword evidence="3" id="KW-1003">Cell membrane</keyword>
<evidence type="ECO:0000256" key="8">
    <source>
        <dbReference type="ARBA" id="ARBA00022692"/>
    </source>
</evidence>
<feature type="transmembrane region" description="Helical" evidence="22">
    <location>
        <begin position="20"/>
        <end position="38"/>
    </location>
</feature>
<dbReference type="Gene3D" id="3.30.200.20">
    <property type="entry name" value="Phosphorylase Kinase, domain 1"/>
    <property type="match status" value="1"/>
</dbReference>
<keyword evidence="13 20" id="KW-0067">ATP-binding</keyword>
<evidence type="ECO:0000256" key="12">
    <source>
        <dbReference type="ARBA" id="ARBA00022777"/>
    </source>
</evidence>
<evidence type="ECO:0000256" key="14">
    <source>
        <dbReference type="ARBA" id="ARBA00022989"/>
    </source>
</evidence>
<feature type="binding site" evidence="20">
    <location>
        <position position="100"/>
    </location>
    <ligand>
        <name>ATP</name>
        <dbReference type="ChEBI" id="CHEBI:30616"/>
    </ligand>
</feature>
<evidence type="ECO:0000256" key="18">
    <source>
        <dbReference type="ARBA" id="ARBA00047899"/>
    </source>
</evidence>
<dbReference type="SUPFAM" id="SSF56112">
    <property type="entry name" value="Protein kinase-like (PK-like)"/>
    <property type="match status" value="1"/>
</dbReference>
<accession>A0A811Q240</accession>
<dbReference type="InterPro" id="IPR008271">
    <property type="entry name" value="Ser/Thr_kinase_AS"/>
</dbReference>
<dbReference type="FunFam" id="1.10.510.10:FF:000358">
    <property type="entry name" value="Putative leucine-rich repeat receptor-like serine/threonine-protein kinase"/>
    <property type="match status" value="1"/>
</dbReference>
<dbReference type="InterPro" id="IPR011009">
    <property type="entry name" value="Kinase-like_dom_sf"/>
</dbReference>
<evidence type="ECO:0000256" key="3">
    <source>
        <dbReference type="ARBA" id="ARBA00022475"/>
    </source>
</evidence>
<dbReference type="PANTHER" id="PTHR48055">
    <property type="entry name" value="LEUCINE-RICH REPEAT RECEPTOR PROTEIN KINASE EMS1"/>
    <property type="match status" value="1"/>
</dbReference>
<dbReference type="InterPro" id="IPR051564">
    <property type="entry name" value="LRR_receptor-like_kinase"/>
</dbReference>
<keyword evidence="15 22" id="KW-0472">Membrane</keyword>
<comment type="caution">
    <text evidence="24">The sequence shown here is derived from an EMBL/GenBank/DDBJ whole genome shotgun (WGS) entry which is preliminary data.</text>
</comment>
<name>A0A811Q240_9POAL</name>
<dbReference type="EMBL" id="CAJGYO010000009">
    <property type="protein sequence ID" value="CAD6254485.1"/>
    <property type="molecule type" value="Genomic_DNA"/>
</dbReference>
<comment type="catalytic activity">
    <reaction evidence="18">
        <text>L-threonyl-[protein] + ATP = O-phospho-L-threonyl-[protein] + ADP + H(+)</text>
        <dbReference type="Rhea" id="RHEA:46608"/>
        <dbReference type="Rhea" id="RHEA-COMP:11060"/>
        <dbReference type="Rhea" id="RHEA-COMP:11605"/>
        <dbReference type="ChEBI" id="CHEBI:15378"/>
        <dbReference type="ChEBI" id="CHEBI:30013"/>
        <dbReference type="ChEBI" id="CHEBI:30616"/>
        <dbReference type="ChEBI" id="CHEBI:61977"/>
        <dbReference type="ChEBI" id="CHEBI:456216"/>
        <dbReference type="EC" id="2.7.11.1"/>
    </reaction>
</comment>
<dbReference type="SMART" id="SM00220">
    <property type="entry name" value="S_TKc"/>
    <property type="match status" value="1"/>
</dbReference>
<keyword evidence="12" id="KW-0418">Kinase</keyword>
<keyword evidence="17" id="KW-0325">Glycoprotein</keyword>
<sequence>MLPPRALAAPGPHWRPGTAPAPLCIASLVIVISVMLFWRGKRKKENVPLPSFDRKFPKVSYNDLARSTEGFSTSKLIGKGRYSSVYQGSLFEDRIVVAVKVFSLDRIVGNDFKALVYKFMPQGDLHTLLHSVPGDGSTSTLSHITLAQRLSIVVDIADAMEYLHHNNQGTIVHCDLKPSNILLDDNMIAHVGDFGLAMFKVDSAVSSFGDSLSASSMVIKGTIGYVAPECATSTEVTIAGDVYSFGIVILEIILRRRPTDDMFKDGLNIVKFVETNFPESILRIIDPDLLEDEHDVSEGTSVGMKQNSLECILSVLKVGLCCANPSPNERMDMHGVAARLHGIKEAYLRGN</sequence>
<evidence type="ECO:0000256" key="2">
    <source>
        <dbReference type="ARBA" id="ARBA00012513"/>
    </source>
</evidence>
<dbReference type="PANTHER" id="PTHR48055:SF50">
    <property type="entry name" value="PROTEIN KINASE DOMAIN-CONTAINING PROTEIN"/>
    <property type="match status" value="1"/>
</dbReference>
<dbReference type="PROSITE" id="PS00107">
    <property type="entry name" value="PROTEIN_KINASE_ATP"/>
    <property type="match status" value="1"/>
</dbReference>
<feature type="domain" description="Protein kinase" evidence="23">
    <location>
        <begin position="71"/>
        <end position="348"/>
    </location>
</feature>
<dbReference type="GO" id="GO:0005524">
    <property type="term" value="F:ATP binding"/>
    <property type="evidence" value="ECO:0007669"/>
    <property type="project" value="UniProtKB-UniRule"/>
</dbReference>
<comment type="subcellular location">
    <subcellularLocation>
        <location evidence="1">Cell membrane</location>
        <topology evidence="1">Single-pass membrane protein</topology>
    </subcellularLocation>
</comment>
<dbReference type="InterPro" id="IPR001245">
    <property type="entry name" value="Ser-Thr/Tyr_kinase_cat_dom"/>
</dbReference>
<evidence type="ECO:0000256" key="4">
    <source>
        <dbReference type="ARBA" id="ARBA00022527"/>
    </source>
</evidence>
<evidence type="ECO:0000256" key="13">
    <source>
        <dbReference type="ARBA" id="ARBA00022840"/>
    </source>
</evidence>
<evidence type="ECO:0000256" key="21">
    <source>
        <dbReference type="RuleBase" id="RU000304"/>
    </source>
</evidence>
<dbReference type="Proteomes" id="UP000604825">
    <property type="component" value="Unassembled WGS sequence"/>
</dbReference>
<evidence type="ECO:0000256" key="11">
    <source>
        <dbReference type="ARBA" id="ARBA00022741"/>
    </source>
</evidence>
<keyword evidence="11 20" id="KW-0547">Nucleotide-binding</keyword>
<dbReference type="PROSITE" id="PS50011">
    <property type="entry name" value="PROTEIN_KINASE_DOM"/>
    <property type="match status" value="1"/>
</dbReference>
<comment type="catalytic activity">
    <reaction evidence="19">
        <text>L-seryl-[protein] + ATP = O-phospho-L-seryl-[protein] + ADP + H(+)</text>
        <dbReference type="Rhea" id="RHEA:17989"/>
        <dbReference type="Rhea" id="RHEA-COMP:9863"/>
        <dbReference type="Rhea" id="RHEA-COMP:11604"/>
        <dbReference type="ChEBI" id="CHEBI:15378"/>
        <dbReference type="ChEBI" id="CHEBI:29999"/>
        <dbReference type="ChEBI" id="CHEBI:30616"/>
        <dbReference type="ChEBI" id="CHEBI:83421"/>
        <dbReference type="ChEBI" id="CHEBI:456216"/>
        <dbReference type="EC" id="2.7.11.1"/>
    </reaction>
</comment>
<dbReference type="Pfam" id="PF07714">
    <property type="entry name" value="PK_Tyr_Ser-Thr"/>
    <property type="match status" value="1"/>
</dbReference>
<dbReference type="InterPro" id="IPR017441">
    <property type="entry name" value="Protein_kinase_ATP_BS"/>
</dbReference>
<keyword evidence="16" id="KW-0675">Receptor</keyword>
<evidence type="ECO:0000256" key="17">
    <source>
        <dbReference type="ARBA" id="ARBA00023180"/>
    </source>
</evidence>
<evidence type="ECO:0000256" key="6">
    <source>
        <dbReference type="ARBA" id="ARBA00022614"/>
    </source>
</evidence>
<evidence type="ECO:0000256" key="5">
    <source>
        <dbReference type="ARBA" id="ARBA00022553"/>
    </source>
</evidence>
<dbReference type="Gene3D" id="1.10.510.10">
    <property type="entry name" value="Transferase(Phosphotransferase) domain 1"/>
    <property type="match status" value="1"/>
</dbReference>
<keyword evidence="4 21" id="KW-0723">Serine/threonine-protein kinase</keyword>
<keyword evidence="5" id="KW-0597">Phosphoprotein</keyword>
<comment type="similarity">
    <text evidence="21">Belongs to the protein kinase superfamily.</text>
</comment>
<evidence type="ECO:0000256" key="16">
    <source>
        <dbReference type="ARBA" id="ARBA00023170"/>
    </source>
</evidence>
<evidence type="ECO:0000256" key="1">
    <source>
        <dbReference type="ARBA" id="ARBA00004162"/>
    </source>
</evidence>
<keyword evidence="10" id="KW-0677">Repeat</keyword>